<dbReference type="Proteomes" id="UP000652761">
    <property type="component" value="Unassembled WGS sequence"/>
</dbReference>
<accession>A0A843XMV0</accession>
<protein>
    <submittedName>
        <fullName evidence="1">Uncharacterized protein</fullName>
    </submittedName>
</protein>
<comment type="caution">
    <text evidence="1">The sequence shown here is derived from an EMBL/GenBank/DDBJ whole genome shotgun (WGS) entry which is preliminary data.</text>
</comment>
<dbReference type="EMBL" id="NMUH01009871">
    <property type="protein sequence ID" value="MQM20491.1"/>
    <property type="molecule type" value="Genomic_DNA"/>
</dbReference>
<sequence length="65" mass="7518">MFWIDESNSGIHPKTIVIDQDNGIERIVAKVFKMIGHICISNLDFMNDFDSRICASISMHEFEEK</sequence>
<evidence type="ECO:0000313" key="2">
    <source>
        <dbReference type="Proteomes" id="UP000652761"/>
    </source>
</evidence>
<proteinExistence type="predicted"/>
<dbReference type="AlphaFoldDB" id="A0A843XMV0"/>
<name>A0A843XMV0_COLES</name>
<keyword evidence="2" id="KW-1185">Reference proteome</keyword>
<evidence type="ECO:0000313" key="1">
    <source>
        <dbReference type="EMBL" id="MQM20491.1"/>
    </source>
</evidence>
<organism evidence="1 2">
    <name type="scientific">Colocasia esculenta</name>
    <name type="common">Wild taro</name>
    <name type="synonym">Arum esculentum</name>
    <dbReference type="NCBI Taxonomy" id="4460"/>
    <lineage>
        <taxon>Eukaryota</taxon>
        <taxon>Viridiplantae</taxon>
        <taxon>Streptophyta</taxon>
        <taxon>Embryophyta</taxon>
        <taxon>Tracheophyta</taxon>
        <taxon>Spermatophyta</taxon>
        <taxon>Magnoliopsida</taxon>
        <taxon>Liliopsida</taxon>
        <taxon>Araceae</taxon>
        <taxon>Aroideae</taxon>
        <taxon>Colocasieae</taxon>
        <taxon>Colocasia</taxon>
    </lineage>
</organism>
<gene>
    <name evidence="1" type="ORF">Taro_053512</name>
</gene>
<dbReference type="OrthoDB" id="693512at2759"/>
<reference evidence="1" key="1">
    <citation type="submission" date="2017-07" db="EMBL/GenBank/DDBJ databases">
        <title>Taro Niue Genome Assembly and Annotation.</title>
        <authorList>
            <person name="Atibalentja N."/>
            <person name="Keating K."/>
            <person name="Fields C.J."/>
        </authorList>
    </citation>
    <scope>NUCLEOTIDE SEQUENCE</scope>
    <source>
        <strain evidence="1">Niue_2</strain>
        <tissue evidence="1">Leaf</tissue>
    </source>
</reference>